<dbReference type="GO" id="GO:0032259">
    <property type="term" value="P:methylation"/>
    <property type="evidence" value="ECO:0007669"/>
    <property type="project" value="UniProtKB-KW"/>
</dbReference>
<keyword evidence="1" id="KW-0808">Transferase</keyword>
<dbReference type="SUPFAM" id="SSF53335">
    <property type="entry name" value="S-adenosyl-L-methionine-dependent methyltransferases"/>
    <property type="match status" value="1"/>
</dbReference>
<gene>
    <name evidence="1" type="ORF">GA0061101_12980</name>
</gene>
<evidence type="ECO:0000313" key="1">
    <source>
        <dbReference type="EMBL" id="SCB49183.1"/>
    </source>
</evidence>
<protein>
    <submittedName>
        <fullName evidence="1">Methyltransferase domain-containing protein</fullName>
    </submittedName>
</protein>
<dbReference type="Proteomes" id="UP000199205">
    <property type="component" value="Unassembled WGS sequence"/>
</dbReference>
<name>A0A1C3XA81_9HYPH</name>
<dbReference type="OrthoDB" id="7192174at2"/>
<accession>A0A1C3XA81</accession>
<dbReference type="AlphaFoldDB" id="A0A1C3XA81"/>
<dbReference type="RefSeq" id="WP_092576633.1">
    <property type="nucleotide sequence ID" value="NZ_FMAF01000029.1"/>
</dbReference>
<dbReference type="EMBL" id="FMAF01000029">
    <property type="protein sequence ID" value="SCB49183.1"/>
    <property type="molecule type" value="Genomic_DNA"/>
</dbReference>
<dbReference type="InterPro" id="IPR029063">
    <property type="entry name" value="SAM-dependent_MTases_sf"/>
</dbReference>
<dbReference type="GO" id="GO:0008168">
    <property type="term" value="F:methyltransferase activity"/>
    <property type="evidence" value="ECO:0007669"/>
    <property type="project" value="UniProtKB-KW"/>
</dbReference>
<evidence type="ECO:0000313" key="2">
    <source>
        <dbReference type="Proteomes" id="UP000199205"/>
    </source>
</evidence>
<sequence length="264" mass="29494">MVLPNIRKFIFHDLRSVEGYIDPPDALVYLSLLEWQNQNDLDGGIAEIGIYFGRSYFLLKKIAGPDASVLGIDLFDIGDTADGISEQYRLFLENGDRLGLPVDEELLVVGDSADVSPSDIVDKVGSVRFFSVDGGHSLSNLVSDSSLAKDTLADHGVIIFDDTFNPAWPEVTVGVADFLRENDEIFSAFCMTKYKTYVCRREFHDLYRAAIEQAPHLGAFELAETHFLGSDAVRLHNPFSRRLLYELMTRSGMGAISERAYRCH</sequence>
<organism evidence="1 2">
    <name type="scientific">Rhizobium lusitanum</name>
    <dbReference type="NCBI Taxonomy" id="293958"/>
    <lineage>
        <taxon>Bacteria</taxon>
        <taxon>Pseudomonadati</taxon>
        <taxon>Pseudomonadota</taxon>
        <taxon>Alphaproteobacteria</taxon>
        <taxon>Hyphomicrobiales</taxon>
        <taxon>Rhizobiaceae</taxon>
        <taxon>Rhizobium/Agrobacterium group</taxon>
        <taxon>Rhizobium</taxon>
    </lineage>
</organism>
<dbReference type="Gene3D" id="3.40.50.150">
    <property type="entry name" value="Vaccinia Virus protein VP39"/>
    <property type="match status" value="1"/>
</dbReference>
<proteinExistence type="predicted"/>
<reference evidence="1 2" key="1">
    <citation type="submission" date="2016-08" db="EMBL/GenBank/DDBJ databases">
        <authorList>
            <person name="Seilhamer J.J."/>
        </authorList>
    </citation>
    <scope>NUCLEOTIDE SEQUENCE [LARGE SCALE GENOMIC DNA]</scope>
    <source>
        <strain evidence="1 2">P1-7</strain>
    </source>
</reference>
<keyword evidence="1" id="KW-0489">Methyltransferase</keyword>
<dbReference type="Pfam" id="PF13578">
    <property type="entry name" value="Methyltransf_24"/>
    <property type="match status" value="1"/>
</dbReference>